<feature type="domain" description="CCHC-type" evidence="5">
    <location>
        <begin position="259"/>
        <end position="275"/>
    </location>
</feature>
<keyword evidence="4" id="KW-0472">Membrane</keyword>
<evidence type="ECO:0000313" key="7">
    <source>
        <dbReference type="EMBL" id="KAD7117216.1"/>
    </source>
</evidence>
<feature type="compositionally biased region" description="Polar residues" evidence="3">
    <location>
        <begin position="767"/>
        <end position="781"/>
    </location>
</feature>
<dbReference type="Pfam" id="PF22936">
    <property type="entry name" value="Pol_BBD"/>
    <property type="match status" value="1"/>
</dbReference>
<keyword evidence="4" id="KW-1133">Transmembrane helix</keyword>
<reference evidence="7 8" key="1">
    <citation type="submission" date="2019-05" db="EMBL/GenBank/DDBJ databases">
        <title>Mikania micrantha, genome provides insights into the molecular mechanism of rapid growth.</title>
        <authorList>
            <person name="Liu B."/>
        </authorList>
    </citation>
    <scope>NUCLEOTIDE SEQUENCE [LARGE SCALE GENOMIC DNA]</scope>
    <source>
        <strain evidence="7">NLD-2019</strain>
        <tissue evidence="7">Leaf</tissue>
    </source>
</reference>
<dbReference type="GO" id="GO:0008270">
    <property type="term" value="F:zinc ion binding"/>
    <property type="evidence" value="ECO:0007669"/>
    <property type="project" value="UniProtKB-KW"/>
</dbReference>
<dbReference type="InterPro" id="IPR054722">
    <property type="entry name" value="PolX-like_BBD"/>
</dbReference>
<sequence length="878" mass="99261">MAEGNNVVIHRESEPSSLVCPKLTSSNYGTWVILMEALLDAKGLWETIDPVTGDNEDPKKIKYARALIYQSLPENILAQVARTRSAKDIWEALRVRFLGATRVQQARSDVGICSKFNSLGDDLEDKVAVKRLLDAMPPRFISIVATIEQVADLSTLTFEDCISRLKAFEERIKGSEESVEKESRLLYAKTESRRNPDLNQRNHGRGRGTNNHDTRGRGRGRGRSNGRGRGRSNHGNETHKEENRPWDNQNRNRDKSNVRCYNCQTYGHFAWECPKPQQNQEANLNKVENHGNAQGQTLMMATVDDEVFLNEEKVHPKVYANDTHDSSIWYLDNGASNHMTGCSSHFSSIDKEVSGLVRFGDGSKVRIMGRGTIVFDCKNGEQRVVNDVYYIPDLCSNILSLGQMTEVGCKVWMDEDQLWLYEDGYQLMMQVQRSPNRLYKISLKIGTPVCLLSSIKDQAWLWHARLGHLNFRAINNMKSKNIVIGDLTTMQGEQVCDACMLGKQARNSFPKKSLYRANKPFELVHTDLCGPISPPTLGGNRYFMLLVDDYTRYAWVYALRTKDEALGVFKKFKNEVELEHELKVKALKSDRGGEFLNRLFAEYCDETGVKRMFTAPYSPQQNGVVERRNRTVLNSTRSMLKALKLPQNLWGEAVFGCLAHMKIPSVKVTKLDDRSQKVVHLGMEPGTKAYRLYDPFQKKVYVSRDVKFEESKTVEWENITEVAGNKVASGGIEFIVNTDQELDELTDQSTHESGPVGPQPEIDFEDQSTTNQEAGPSSAQLATHVGDTTKDIESLANDLRECRKSMCQVLNSADLEPKYKKLFDALVKMDIEDSYSLHEDNHTLIVMLSFVLAAIVAGLVGFFLFSDAQSFYYGPPPT</sequence>
<proteinExistence type="predicted"/>
<dbReference type="InterPro" id="IPR039537">
    <property type="entry name" value="Retrotran_Ty1/copia-like"/>
</dbReference>
<keyword evidence="2" id="KW-0863">Zinc-finger</keyword>
<feature type="compositionally biased region" description="Basic and acidic residues" evidence="3">
    <location>
        <begin position="234"/>
        <end position="254"/>
    </location>
</feature>
<feature type="compositionally biased region" description="Basic and acidic residues" evidence="3">
    <location>
        <begin position="179"/>
        <end position="196"/>
    </location>
</feature>
<keyword evidence="8" id="KW-1185">Reference proteome</keyword>
<dbReference type="Gene3D" id="4.10.60.10">
    <property type="entry name" value="Zinc finger, CCHC-type"/>
    <property type="match status" value="1"/>
</dbReference>
<name>A0A5N6PWF0_9ASTR</name>
<dbReference type="InterPro" id="IPR012337">
    <property type="entry name" value="RNaseH-like_sf"/>
</dbReference>
<dbReference type="SUPFAM" id="SSF53098">
    <property type="entry name" value="Ribonuclease H-like"/>
    <property type="match status" value="1"/>
</dbReference>
<dbReference type="Pfam" id="PF13976">
    <property type="entry name" value="gag_pre-integrs"/>
    <property type="match status" value="1"/>
</dbReference>
<dbReference type="AlphaFoldDB" id="A0A5N6PWF0"/>
<dbReference type="OrthoDB" id="6776856at2759"/>
<dbReference type="InterPro" id="IPR025724">
    <property type="entry name" value="GAG-pre-integrase_dom"/>
</dbReference>
<keyword evidence="1" id="KW-0645">Protease</keyword>
<dbReference type="PROSITE" id="PS50158">
    <property type="entry name" value="ZF_CCHC"/>
    <property type="match status" value="1"/>
</dbReference>
<evidence type="ECO:0000313" key="8">
    <source>
        <dbReference type="Proteomes" id="UP000326396"/>
    </source>
</evidence>
<dbReference type="PANTHER" id="PTHR42648">
    <property type="entry name" value="TRANSPOSASE, PUTATIVE-RELATED"/>
    <property type="match status" value="1"/>
</dbReference>
<evidence type="ECO:0000259" key="6">
    <source>
        <dbReference type="PROSITE" id="PS50994"/>
    </source>
</evidence>
<dbReference type="Pfam" id="PF25597">
    <property type="entry name" value="SH3_retrovirus"/>
    <property type="match status" value="1"/>
</dbReference>
<dbReference type="Gene3D" id="3.30.420.10">
    <property type="entry name" value="Ribonuclease H-like superfamily/Ribonuclease H"/>
    <property type="match status" value="1"/>
</dbReference>
<organism evidence="7 8">
    <name type="scientific">Mikania micrantha</name>
    <name type="common">bitter vine</name>
    <dbReference type="NCBI Taxonomy" id="192012"/>
    <lineage>
        <taxon>Eukaryota</taxon>
        <taxon>Viridiplantae</taxon>
        <taxon>Streptophyta</taxon>
        <taxon>Embryophyta</taxon>
        <taxon>Tracheophyta</taxon>
        <taxon>Spermatophyta</taxon>
        <taxon>Magnoliopsida</taxon>
        <taxon>eudicotyledons</taxon>
        <taxon>Gunneridae</taxon>
        <taxon>Pentapetalae</taxon>
        <taxon>asterids</taxon>
        <taxon>campanulids</taxon>
        <taxon>Asterales</taxon>
        <taxon>Asteraceae</taxon>
        <taxon>Asteroideae</taxon>
        <taxon>Heliantheae alliance</taxon>
        <taxon>Eupatorieae</taxon>
        <taxon>Mikania</taxon>
    </lineage>
</organism>
<dbReference type="InterPro" id="IPR036397">
    <property type="entry name" value="RNaseH_sf"/>
</dbReference>
<dbReference type="GO" id="GO:0006508">
    <property type="term" value="P:proteolysis"/>
    <property type="evidence" value="ECO:0007669"/>
    <property type="project" value="UniProtKB-KW"/>
</dbReference>
<keyword evidence="2" id="KW-0862">Zinc</keyword>
<evidence type="ECO:0000256" key="4">
    <source>
        <dbReference type="SAM" id="Phobius"/>
    </source>
</evidence>
<keyword evidence="4" id="KW-0812">Transmembrane</keyword>
<dbReference type="PROSITE" id="PS50994">
    <property type="entry name" value="INTEGRASE"/>
    <property type="match status" value="1"/>
</dbReference>
<dbReference type="Pfam" id="PF14223">
    <property type="entry name" value="Retrotran_gag_2"/>
    <property type="match status" value="1"/>
</dbReference>
<feature type="compositionally biased region" description="Basic residues" evidence="3">
    <location>
        <begin position="217"/>
        <end position="232"/>
    </location>
</feature>
<gene>
    <name evidence="7" type="ORF">E3N88_04484</name>
</gene>
<evidence type="ECO:0000259" key="5">
    <source>
        <dbReference type="PROSITE" id="PS50158"/>
    </source>
</evidence>
<dbReference type="GO" id="GO:0015074">
    <property type="term" value="P:DNA integration"/>
    <property type="evidence" value="ECO:0007669"/>
    <property type="project" value="InterPro"/>
</dbReference>
<evidence type="ECO:0000256" key="3">
    <source>
        <dbReference type="SAM" id="MobiDB-lite"/>
    </source>
</evidence>
<dbReference type="GO" id="GO:0008233">
    <property type="term" value="F:peptidase activity"/>
    <property type="evidence" value="ECO:0007669"/>
    <property type="project" value="UniProtKB-KW"/>
</dbReference>
<dbReference type="InterPro" id="IPR036875">
    <property type="entry name" value="Znf_CCHC_sf"/>
</dbReference>
<dbReference type="EMBL" id="SZYD01000002">
    <property type="protein sequence ID" value="KAD7117216.1"/>
    <property type="molecule type" value="Genomic_DNA"/>
</dbReference>
<dbReference type="Pfam" id="PF00665">
    <property type="entry name" value="rve"/>
    <property type="match status" value="1"/>
</dbReference>
<dbReference type="SUPFAM" id="SSF57756">
    <property type="entry name" value="Retrovirus zinc finger-like domains"/>
    <property type="match status" value="1"/>
</dbReference>
<evidence type="ECO:0000256" key="1">
    <source>
        <dbReference type="ARBA" id="ARBA00022670"/>
    </source>
</evidence>
<dbReference type="GO" id="GO:0003676">
    <property type="term" value="F:nucleic acid binding"/>
    <property type="evidence" value="ECO:0007669"/>
    <property type="project" value="InterPro"/>
</dbReference>
<dbReference type="InterPro" id="IPR057670">
    <property type="entry name" value="SH3_retrovirus"/>
</dbReference>
<dbReference type="Pfam" id="PF00098">
    <property type="entry name" value="zf-CCHC"/>
    <property type="match status" value="1"/>
</dbReference>
<dbReference type="PANTHER" id="PTHR42648:SF25">
    <property type="entry name" value="RNA-DIRECTED DNA POLYMERASE"/>
    <property type="match status" value="1"/>
</dbReference>
<feature type="region of interest" description="Disordered" evidence="3">
    <location>
        <begin position="179"/>
        <end position="254"/>
    </location>
</feature>
<protein>
    <recommendedName>
        <fullName evidence="9">Integrase catalytic domain-containing protein</fullName>
    </recommendedName>
</protein>
<dbReference type="Proteomes" id="UP000326396">
    <property type="component" value="Linkage Group LG10"/>
</dbReference>
<feature type="domain" description="Integrase catalytic" evidence="6">
    <location>
        <begin position="516"/>
        <end position="693"/>
    </location>
</feature>
<dbReference type="InterPro" id="IPR001584">
    <property type="entry name" value="Integrase_cat-core"/>
</dbReference>
<evidence type="ECO:0000256" key="2">
    <source>
        <dbReference type="PROSITE-ProRule" id="PRU00047"/>
    </source>
</evidence>
<dbReference type="SMART" id="SM00343">
    <property type="entry name" value="ZnF_C2HC"/>
    <property type="match status" value="1"/>
</dbReference>
<comment type="caution">
    <text evidence="7">The sequence shown here is derived from an EMBL/GenBank/DDBJ whole genome shotgun (WGS) entry which is preliminary data.</text>
</comment>
<keyword evidence="1" id="KW-0378">Hydrolase</keyword>
<evidence type="ECO:0008006" key="9">
    <source>
        <dbReference type="Google" id="ProtNLM"/>
    </source>
</evidence>
<keyword evidence="2" id="KW-0479">Metal-binding</keyword>
<feature type="region of interest" description="Disordered" evidence="3">
    <location>
        <begin position="745"/>
        <end position="786"/>
    </location>
</feature>
<dbReference type="InterPro" id="IPR001878">
    <property type="entry name" value="Znf_CCHC"/>
</dbReference>
<feature type="transmembrane region" description="Helical" evidence="4">
    <location>
        <begin position="844"/>
        <end position="865"/>
    </location>
</feature>
<accession>A0A5N6PWF0</accession>